<dbReference type="AlphaFoldDB" id="A0A2A8D057"/>
<evidence type="ECO:0000313" key="3">
    <source>
        <dbReference type="Proteomes" id="UP000220102"/>
    </source>
</evidence>
<dbReference type="SMART" id="SM00748">
    <property type="entry name" value="HEPN"/>
    <property type="match status" value="1"/>
</dbReference>
<feature type="domain" description="HEPN" evidence="1">
    <location>
        <begin position="12"/>
        <end position="129"/>
    </location>
</feature>
<sequence length="133" mass="15239">MPHRRLSSSDWWEQSRRDLRAAEHLLNEGFSAHAVALAHLAVEKSMKAILRDRSGEAPPVTHNLSELMVRVGGEWPADLARAIDELSRLDITLLYEPDAFFRRRLPDHFENARHAVADARSVVEWIQHQLESS</sequence>
<organism evidence="2 3">
    <name type="scientific">Longibacter salinarum</name>
    <dbReference type="NCBI Taxonomy" id="1850348"/>
    <lineage>
        <taxon>Bacteria</taxon>
        <taxon>Pseudomonadati</taxon>
        <taxon>Rhodothermota</taxon>
        <taxon>Rhodothermia</taxon>
        <taxon>Rhodothermales</taxon>
        <taxon>Salisaetaceae</taxon>
        <taxon>Longibacter</taxon>
    </lineage>
</organism>
<dbReference type="OrthoDB" id="32815at2"/>
<name>A0A2A8D057_9BACT</name>
<dbReference type="EMBL" id="PDEQ01000002">
    <property type="protein sequence ID" value="PEN14187.1"/>
    <property type="molecule type" value="Genomic_DNA"/>
</dbReference>
<dbReference type="SUPFAM" id="SSF81593">
    <property type="entry name" value="Nucleotidyltransferase substrate binding subunit/domain"/>
    <property type="match status" value="1"/>
</dbReference>
<keyword evidence="3" id="KW-1185">Reference proteome</keyword>
<dbReference type="PROSITE" id="PS50910">
    <property type="entry name" value="HEPN"/>
    <property type="match status" value="1"/>
</dbReference>
<proteinExistence type="predicted"/>
<accession>A0A2A8D057</accession>
<dbReference type="Pfam" id="PF05168">
    <property type="entry name" value="HEPN"/>
    <property type="match status" value="1"/>
</dbReference>
<dbReference type="Gene3D" id="1.20.120.330">
    <property type="entry name" value="Nucleotidyltransferases domain 2"/>
    <property type="match status" value="1"/>
</dbReference>
<protein>
    <recommendedName>
        <fullName evidence="1">HEPN domain-containing protein</fullName>
    </recommendedName>
</protein>
<dbReference type="InterPro" id="IPR007842">
    <property type="entry name" value="HEPN_dom"/>
</dbReference>
<evidence type="ECO:0000259" key="1">
    <source>
        <dbReference type="PROSITE" id="PS50910"/>
    </source>
</evidence>
<reference evidence="2 3" key="1">
    <citation type="submission" date="2017-10" db="EMBL/GenBank/DDBJ databases">
        <title>Draft genome of Longibacter Salinarum.</title>
        <authorList>
            <person name="Goh K.M."/>
            <person name="Shamsir M.S."/>
            <person name="Lim S.W."/>
        </authorList>
    </citation>
    <scope>NUCLEOTIDE SEQUENCE [LARGE SCALE GENOMIC DNA]</scope>
    <source>
        <strain evidence="2 3">KCTC 52045</strain>
    </source>
</reference>
<gene>
    <name evidence="2" type="ORF">CRI94_03865</name>
</gene>
<comment type="caution">
    <text evidence="2">The sequence shown here is derived from an EMBL/GenBank/DDBJ whole genome shotgun (WGS) entry which is preliminary data.</text>
</comment>
<dbReference type="RefSeq" id="WP_098074364.1">
    <property type="nucleotide sequence ID" value="NZ_PDEQ01000002.1"/>
</dbReference>
<evidence type="ECO:0000313" key="2">
    <source>
        <dbReference type="EMBL" id="PEN14187.1"/>
    </source>
</evidence>
<dbReference type="Proteomes" id="UP000220102">
    <property type="component" value="Unassembled WGS sequence"/>
</dbReference>